<dbReference type="AlphaFoldDB" id="A0A0F9YGC3"/>
<gene>
    <name evidence="2" type="ORF">UR19_C0001G0033</name>
</gene>
<comment type="caution">
    <text evidence="2">The sequence shown here is derived from an EMBL/GenBank/DDBJ whole genome shotgun (WGS) entry which is preliminary data.</text>
</comment>
<evidence type="ECO:0000313" key="3">
    <source>
        <dbReference type="Proteomes" id="UP000034934"/>
    </source>
</evidence>
<sequence>MKQKGFFNIIFLILAVMLASITTYLILTKKVDAPVNDNPIIQEPTKIGCDFDKDTRINIIDTFIDGWSEFEKKVVQRPVLGSTIWGKPNYYQFIGNNRMFINFEDGHIALASVVQYKCYEDNAMDFSSLEIFNDFPFDEIKWNNLYGQYGDKDYGVYSYTESIFKGGEVIKYNDWTEVPENLFILHPKGY</sequence>
<evidence type="ECO:0000313" key="2">
    <source>
        <dbReference type="EMBL" id="KKP30649.1"/>
    </source>
</evidence>
<accession>A0A0F9YGC3</accession>
<keyword evidence="1" id="KW-0812">Transmembrane</keyword>
<name>A0A0F9YGC3_9BACT</name>
<keyword evidence="1" id="KW-0472">Membrane</keyword>
<proteinExistence type="predicted"/>
<dbReference type="EMBL" id="LBOG01000001">
    <property type="protein sequence ID" value="KKP30649.1"/>
    <property type="molecule type" value="Genomic_DNA"/>
</dbReference>
<keyword evidence="1" id="KW-1133">Transmembrane helix</keyword>
<organism evidence="2 3">
    <name type="scientific">Candidatus Nomurabacteria bacterium GW2011_GWF1_31_48</name>
    <dbReference type="NCBI Taxonomy" id="1618767"/>
    <lineage>
        <taxon>Bacteria</taxon>
        <taxon>Candidatus Nomuraibacteriota</taxon>
    </lineage>
</organism>
<evidence type="ECO:0000256" key="1">
    <source>
        <dbReference type="SAM" id="Phobius"/>
    </source>
</evidence>
<feature type="transmembrane region" description="Helical" evidence="1">
    <location>
        <begin position="6"/>
        <end position="27"/>
    </location>
</feature>
<protein>
    <submittedName>
        <fullName evidence="2">Uncharacterized protein</fullName>
    </submittedName>
</protein>
<reference evidence="2 3" key="1">
    <citation type="journal article" date="2015" name="Nature">
        <title>rRNA introns, odd ribosomes, and small enigmatic genomes across a large radiation of phyla.</title>
        <authorList>
            <person name="Brown C.T."/>
            <person name="Hug L.A."/>
            <person name="Thomas B.C."/>
            <person name="Sharon I."/>
            <person name="Castelle C.J."/>
            <person name="Singh A."/>
            <person name="Wilkins M.J."/>
            <person name="Williams K.H."/>
            <person name="Banfield J.F."/>
        </authorList>
    </citation>
    <scope>NUCLEOTIDE SEQUENCE [LARGE SCALE GENOMIC DNA]</scope>
</reference>
<dbReference type="Proteomes" id="UP000034934">
    <property type="component" value="Unassembled WGS sequence"/>
</dbReference>